<dbReference type="GO" id="GO:0005886">
    <property type="term" value="C:plasma membrane"/>
    <property type="evidence" value="ECO:0007669"/>
    <property type="project" value="UniProtKB-SubCell"/>
</dbReference>
<dbReference type="GO" id="GO:0034702">
    <property type="term" value="C:monoatomic ion channel complex"/>
    <property type="evidence" value="ECO:0007669"/>
    <property type="project" value="UniProtKB-KW"/>
</dbReference>
<feature type="transmembrane region" description="Helical" evidence="17">
    <location>
        <begin position="135"/>
        <end position="165"/>
    </location>
</feature>
<dbReference type="RefSeq" id="XP_030633825.1">
    <property type="nucleotide sequence ID" value="XM_030777965.1"/>
</dbReference>
<evidence type="ECO:0000256" key="12">
    <source>
        <dbReference type="ARBA" id="ARBA00023065"/>
    </source>
</evidence>
<feature type="domain" description="Potassium channel" evidence="18">
    <location>
        <begin position="100"/>
        <end position="157"/>
    </location>
</feature>
<keyword evidence="11 17" id="KW-1133">Transmembrane helix</keyword>
<dbReference type="GO" id="GO:0030322">
    <property type="term" value="P:stabilization of membrane potential"/>
    <property type="evidence" value="ECO:0007669"/>
    <property type="project" value="TreeGrafter"/>
</dbReference>
<evidence type="ECO:0000313" key="20">
    <source>
        <dbReference type="RefSeq" id="XP_030633825.1"/>
    </source>
</evidence>
<dbReference type="GO" id="GO:0046872">
    <property type="term" value="F:metal ion binding"/>
    <property type="evidence" value="ECO:0007669"/>
    <property type="project" value="UniProtKB-KW"/>
</dbReference>
<evidence type="ECO:0000256" key="13">
    <source>
        <dbReference type="ARBA" id="ARBA00023136"/>
    </source>
</evidence>
<evidence type="ECO:0000256" key="9">
    <source>
        <dbReference type="ARBA" id="ARBA00022882"/>
    </source>
</evidence>
<feature type="domain" description="Potassium channel" evidence="18">
    <location>
        <begin position="205"/>
        <end position="285"/>
    </location>
</feature>
<evidence type="ECO:0000256" key="4">
    <source>
        <dbReference type="ARBA" id="ARBA00022475"/>
    </source>
</evidence>
<evidence type="ECO:0000256" key="2">
    <source>
        <dbReference type="ARBA" id="ARBA00006666"/>
    </source>
</evidence>
<comment type="catalytic activity">
    <reaction evidence="15">
        <text>K(+)(in) = K(+)(out)</text>
        <dbReference type="Rhea" id="RHEA:29463"/>
        <dbReference type="ChEBI" id="CHEBI:29103"/>
    </reaction>
</comment>
<dbReference type="PRINTS" id="PR01588">
    <property type="entry name" value="THIKCHANNEL"/>
</dbReference>
<dbReference type="PANTHER" id="PTHR11003">
    <property type="entry name" value="POTASSIUM CHANNEL, SUBFAMILY K"/>
    <property type="match status" value="1"/>
</dbReference>
<dbReference type="GO" id="GO:0015271">
    <property type="term" value="F:outward rectifier potassium channel activity"/>
    <property type="evidence" value="ECO:0007669"/>
    <property type="project" value="TreeGrafter"/>
</dbReference>
<accession>A0A6J2VLG1</accession>
<keyword evidence="3 16" id="KW-0813">Transport</keyword>
<evidence type="ECO:0000256" key="15">
    <source>
        <dbReference type="ARBA" id="ARBA00034430"/>
    </source>
</evidence>
<keyword evidence="7" id="KW-0479">Metal-binding</keyword>
<dbReference type="GO" id="GO:0022841">
    <property type="term" value="F:potassium ion leak channel activity"/>
    <property type="evidence" value="ECO:0007669"/>
    <property type="project" value="TreeGrafter"/>
</dbReference>
<dbReference type="InterPro" id="IPR003280">
    <property type="entry name" value="2pore_dom_K_chnl"/>
</dbReference>
<dbReference type="AlphaFoldDB" id="A0A6J2VLG1"/>
<organism evidence="19 20">
    <name type="scientific">Chanos chanos</name>
    <name type="common">Milkfish</name>
    <name type="synonym">Mugil chanos</name>
    <dbReference type="NCBI Taxonomy" id="29144"/>
    <lineage>
        <taxon>Eukaryota</taxon>
        <taxon>Metazoa</taxon>
        <taxon>Chordata</taxon>
        <taxon>Craniata</taxon>
        <taxon>Vertebrata</taxon>
        <taxon>Euteleostomi</taxon>
        <taxon>Actinopterygii</taxon>
        <taxon>Neopterygii</taxon>
        <taxon>Teleostei</taxon>
        <taxon>Ostariophysi</taxon>
        <taxon>Gonorynchiformes</taxon>
        <taxon>Chanidae</taxon>
        <taxon>Chanos</taxon>
    </lineage>
</organism>
<evidence type="ECO:0000256" key="8">
    <source>
        <dbReference type="ARBA" id="ARBA00022826"/>
    </source>
</evidence>
<keyword evidence="12 16" id="KW-0406">Ion transport</keyword>
<evidence type="ECO:0000313" key="19">
    <source>
        <dbReference type="Proteomes" id="UP000504632"/>
    </source>
</evidence>
<dbReference type="GeneID" id="115814995"/>
<keyword evidence="13 17" id="KW-0472">Membrane</keyword>
<evidence type="ECO:0000256" key="11">
    <source>
        <dbReference type="ARBA" id="ARBA00022989"/>
    </source>
</evidence>
<feature type="transmembrane region" description="Helical" evidence="17">
    <location>
        <begin position="29"/>
        <end position="49"/>
    </location>
</feature>
<comment type="similarity">
    <text evidence="2 16">Belongs to the two pore domain potassium channel (TC 1.A.1.8) family.</text>
</comment>
<comment type="subcellular location">
    <subcellularLocation>
        <location evidence="1">Cell membrane</location>
        <topology evidence="1">Multi-pass membrane protein</topology>
    </subcellularLocation>
</comment>
<sequence length="456" mass="50627">MGHSGECEKDQHARCGVVSCFNMDLARIFLLWALIALYMLFGAVVFSALERPTELKAYQLWERHLEDFSREHRVHPDVLRVLLKQYEEATAAGVRVERRRPRWNFSGAFYFVATVVSTIGFGMAAPATISGKVFLIFYGLIGCSASILFFNLFLERVITFIASLIRRCHKKRQSGLNGVNNTGDGNGEAEWKPSVYYVTAVLGSMALLVACGASGLYSAMEDWDYLESLYFCFVAFSTMGFGDMVSGQKEHYEAAWVYQIVNSLTILLGVCCTYALFNIISIVIKQMLNWILKKLLYVKCCPGSGQRRRGQGLALSCCSFTCLHDRSPVQQQQQQQRQKIQITASHQGQHWSCHVVMSSLPSTSRPKCRCAIATVETVCGGEVQGAGETASDFECRFSGEMVCESDDSDTLSKAATRESPAAASAAFLHVRHNSLPEGVSAISILNKRLQEARVNI</sequence>
<dbReference type="InterPro" id="IPR013099">
    <property type="entry name" value="K_chnl_dom"/>
</dbReference>
<feature type="transmembrane region" description="Helical" evidence="17">
    <location>
        <begin position="108"/>
        <end position="129"/>
    </location>
</feature>
<dbReference type="PRINTS" id="PR01333">
    <property type="entry name" value="2POREKCHANEL"/>
</dbReference>
<gene>
    <name evidence="20" type="primary">LOC115814995</name>
</gene>
<dbReference type="InterPro" id="IPR005410">
    <property type="entry name" value="2pore_dom_K_chnl_THIK"/>
</dbReference>
<keyword evidence="19" id="KW-1185">Reference proteome</keyword>
<dbReference type="Gene3D" id="1.10.287.70">
    <property type="match status" value="1"/>
</dbReference>
<evidence type="ECO:0000256" key="6">
    <source>
        <dbReference type="ARBA" id="ARBA00022692"/>
    </source>
</evidence>
<dbReference type="Proteomes" id="UP000504632">
    <property type="component" value="Chromosome 6"/>
</dbReference>
<keyword evidence="5" id="KW-0633">Potassium transport</keyword>
<evidence type="ECO:0000256" key="3">
    <source>
        <dbReference type="ARBA" id="ARBA00022448"/>
    </source>
</evidence>
<evidence type="ECO:0000256" key="5">
    <source>
        <dbReference type="ARBA" id="ARBA00022538"/>
    </source>
</evidence>
<keyword evidence="10" id="KW-0630">Potassium</keyword>
<dbReference type="Pfam" id="PF07885">
    <property type="entry name" value="Ion_trans_2"/>
    <property type="match status" value="2"/>
</dbReference>
<evidence type="ECO:0000256" key="17">
    <source>
        <dbReference type="SAM" id="Phobius"/>
    </source>
</evidence>
<dbReference type="CTD" id="100003275"/>
<feature type="transmembrane region" description="Helical" evidence="17">
    <location>
        <begin position="228"/>
        <end position="245"/>
    </location>
</feature>
<proteinExistence type="inferred from homology"/>
<evidence type="ECO:0000256" key="1">
    <source>
        <dbReference type="ARBA" id="ARBA00004651"/>
    </source>
</evidence>
<dbReference type="OrthoDB" id="297496at2759"/>
<keyword evidence="8" id="KW-0631">Potassium channel</keyword>
<dbReference type="PANTHER" id="PTHR11003:SF264">
    <property type="entry name" value="POTASSIUM CHANNEL SUBFAMILY K MEMBER 13-LIKE"/>
    <property type="match status" value="1"/>
</dbReference>
<dbReference type="InParanoid" id="A0A6J2VLG1"/>
<evidence type="ECO:0000256" key="16">
    <source>
        <dbReference type="RuleBase" id="RU003857"/>
    </source>
</evidence>
<reference evidence="20" key="1">
    <citation type="submission" date="2025-08" db="UniProtKB">
        <authorList>
            <consortium name="RefSeq"/>
        </authorList>
    </citation>
    <scope>IDENTIFICATION</scope>
</reference>
<feature type="transmembrane region" description="Helical" evidence="17">
    <location>
        <begin position="257"/>
        <end position="277"/>
    </location>
</feature>
<protein>
    <submittedName>
        <fullName evidence="20">Potassium channel subfamily K member 13</fullName>
    </submittedName>
</protein>
<dbReference type="FunFam" id="1.10.287.70:FF:000070">
    <property type="entry name" value="Potassium channel, subfamily K, member 12 like"/>
    <property type="match status" value="1"/>
</dbReference>
<evidence type="ECO:0000256" key="14">
    <source>
        <dbReference type="ARBA" id="ARBA00023303"/>
    </source>
</evidence>
<evidence type="ECO:0000256" key="10">
    <source>
        <dbReference type="ARBA" id="ARBA00022958"/>
    </source>
</evidence>
<evidence type="ECO:0000259" key="18">
    <source>
        <dbReference type="Pfam" id="PF07885"/>
    </source>
</evidence>
<name>A0A6J2VLG1_CHACN</name>
<evidence type="ECO:0000256" key="7">
    <source>
        <dbReference type="ARBA" id="ARBA00022723"/>
    </source>
</evidence>
<keyword evidence="4" id="KW-1003">Cell membrane</keyword>
<feature type="transmembrane region" description="Helical" evidence="17">
    <location>
        <begin position="195"/>
        <end position="216"/>
    </location>
</feature>
<keyword evidence="14 16" id="KW-0407">Ion channel</keyword>
<dbReference type="SUPFAM" id="SSF81324">
    <property type="entry name" value="Voltage-gated potassium channels"/>
    <property type="match status" value="2"/>
</dbReference>
<keyword evidence="6 16" id="KW-0812">Transmembrane</keyword>
<keyword evidence="9" id="KW-0851">Voltage-gated channel</keyword>